<reference evidence="2 3" key="1">
    <citation type="submission" date="2016-10" db="EMBL/GenBank/DDBJ databases">
        <title>The whole genome sequencing and assembly of L. cotyniformis subsp. torquens DSM 20004 strain.</title>
        <authorList>
            <person name="Park M.-K."/>
            <person name="Lee Y.-J."/>
            <person name="Yi H."/>
            <person name="Bahn Y.-S."/>
            <person name="Kim J.F."/>
            <person name="Lee D.-W."/>
        </authorList>
    </citation>
    <scope>NUCLEOTIDE SEQUENCE [LARGE SCALE GENOMIC DNA]</scope>
    <source>
        <strain evidence="2 3">DSM 20004</strain>
    </source>
</reference>
<evidence type="ECO:0000313" key="2">
    <source>
        <dbReference type="EMBL" id="ATO44722.1"/>
    </source>
</evidence>
<dbReference type="KEGG" id="lcy:LC20004_12760"/>
<dbReference type="Gene3D" id="3.30.70.120">
    <property type="match status" value="1"/>
</dbReference>
<dbReference type="EMBL" id="CP017697">
    <property type="protein sequence ID" value="ATO44722.1"/>
    <property type="molecule type" value="Genomic_DNA"/>
</dbReference>
<accession>A0A2D1KRN9</accession>
<organism evidence="2 3">
    <name type="scientific">Loigolactobacillus coryniformis subsp. torquens DSM 20004 = KCTC 3535</name>
    <dbReference type="NCBI Taxonomy" id="1423822"/>
    <lineage>
        <taxon>Bacteria</taxon>
        <taxon>Bacillati</taxon>
        <taxon>Bacillota</taxon>
        <taxon>Bacilli</taxon>
        <taxon>Lactobacillales</taxon>
        <taxon>Lactobacillaceae</taxon>
        <taxon>Loigolactobacillus</taxon>
    </lineage>
</organism>
<dbReference type="OrthoDB" id="9926418at2"/>
<dbReference type="InterPro" id="IPR015867">
    <property type="entry name" value="N-reg_PII/ATP_PRibTrfase_C"/>
</dbReference>
<protein>
    <submittedName>
        <fullName evidence="2">Uncharacterized protein</fullName>
    </submittedName>
</protein>
<comment type="similarity">
    <text evidence="1">Belongs to the UPF0166 family.</text>
</comment>
<dbReference type="Pfam" id="PF02641">
    <property type="entry name" value="DUF190"/>
    <property type="match status" value="1"/>
</dbReference>
<dbReference type="RefSeq" id="WP_010014248.1">
    <property type="nucleotide sequence ID" value="NZ_AEOS01000280.1"/>
</dbReference>
<dbReference type="Proteomes" id="UP000223559">
    <property type="component" value="Chromosome"/>
</dbReference>
<dbReference type="SUPFAM" id="SSF54913">
    <property type="entry name" value="GlnB-like"/>
    <property type="match status" value="1"/>
</dbReference>
<evidence type="ECO:0000256" key="1">
    <source>
        <dbReference type="ARBA" id="ARBA00010554"/>
    </source>
</evidence>
<proteinExistence type="inferred from homology"/>
<dbReference type="InterPro" id="IPR003793">
    <property type="entry name" value="UPF0166"/>
</dbReference>
<dbReference type="InterPro" id="IPR011322">
    <property type="entry name" value="N-reg_PII-like_a/b"/>
</dbReference>
<evidence type="ECO:0000313" key="3">
    <source>
        <dbReference type="Proteomes" id="UP000223559"/>
    </source>
</evidence>
<keyword evidence="3" id="KW-1185">Reference proteome</keyword>
<dbReference type="AlphaFoldDB" id="A0A2D1KRN9"/>
<sequence>MAEQLIRITCGAYDQTAQKQNLLQSLSQLFQRYNVGFTIQQSNISLDQQAHLHDDEFDGTATDNATMTLESVVTAPVAQQLQQPIHQLVGDHGQFTIVDSAATAPAYLLKIFTRRTRHFLGADNVDQLLRLLQQQQIKWATVSQASAGYGQDQVVWRPKVGHHNAPLIIEAIVPQNLRAKLQPQLKVLIKDGVFFWTPVLLG</sequence>
<gene>
    <name evidence="2" type="ORF">LC20004_12760</name>
</gene>
<name>A0A2D1KRN9_9LACO</name>